<dbReference type="AlphaFoldDB" id="A0A0F9BHH1"/>
<evidence type="ECO:0000256" key="1">
    <source>
        <dbReference type="SAM" id="Phobius"/>
    </source>
</evidence>
<evidence type="ECO:0000313" key="2">
    <source>
        <dbReference type="EMBL" id="KKK90074.1"/>
    </source>
</evidence>
<dbReference type="InterPro" id="IPR005133">
    <property type="entry name" value="PhaG_MnhG_YufB"/>
</dbReference>
<dbReference type="NCBIfam" id="TIGR01300">
    <property type="entry name" value="CPA3_mnhG_phaG"/>
    <property type="match status" value="1"/>
</dbReference>
<dbReference type="PANTHER" id="PTHR34703">
    <property type="entry name" value="ANTIPORTER SUBUNIT MNHG2-RELATED"/>
    <property type="match status" value="1"/>
</dbReference>
<dbReference type="Pfam" id="PF03334">
    <property type="entry name" value="PhaG_MnhG_YufB"/>
    <property type="match status" value="1"/>
</dbReference>
<protein>
    <recommendedName>
        <fullName evidence="3">Cation:proton antiporter</fullName>
    </recommendedName>
</protein>
<comment type="caution">
    <text evidence="2">The sequence shown here is derived from an EMBL/GenBank/DDBJ whole genome shotgun (WGS) entry which is preliminary data.</text>
</comment>
<keyword evidence="1" id="KW-0472">Membrane</keyword>
<reference evidence="2" key="1">
    <citation type="journal article" date="2015" name="Nature">
        <title>Complex archaea that bridge the gap between prokaryotes and eukaryotes.</title>
        <authorList>
            <person name="Spang A."/>
            <person name="Saw J.H."/>
            <person name="Jorgensen S.L."/>
            <person name="Zaremba-Niedzwiedzka K."/>
            <person name="Martijn J."/>
            <person name="Lind A.E."/>
            <person name="van Eijk R."/>
            <person name="Schleper C."/>
            <person name="Guy L."/>
            <person name="Ettema T.J."/>
        </authorList>
    </citation>
    <scope>NUCLEOTIDE SEQUENCE</scope>
</reference>
<accession>A0A0F9BHH1</accession>
<organism evidence="2">
    <name type="scientific">marine sediment metagenome</name>
    <dbReference type="NCBI Taxonomy" id="412755"/>
    <lineage>
        <taxon>unclassified sequences</taxon>
        <taxon>metagenomes</taxon>
        <taxon>ecological metagenomes</taxon>
    </lineage>
</organism>
<feature type="transmembrane region" description="Helical" evidence="1">
    <location>
        <begin position="6"/>
        <end position="24"/>
    </location>
</feature>
<keyword evidence="1" id="KW-1133">Transmembrane helix</keyword>
<proteinExistence type="predicted"/>
<name>A0A0F9BHH1_9ZZZZ</name>
<evidence type="ECO:0008006" key="3">
    <source>
        <dbReference type="Google" id="ProtNLM"/>
    </source>
</evidence>
<keyword evidence="1" id="KW-0812">Transmembrane</keyword>
<dbReference type="PANTHER" id="PTHR34703:SF1">
    <property type="entry name" value="ANTIPORTER SUBUNIT MNHG2-RELATED"/>
    <property type="match status" value="1"/>
</dbReference>
<dbReference type="EMBL" id="LAZR01049255">
    <property type="protein sequence ID" value="KKK90074.1"/>
    <property type="molecule type" value="Genomic_DNA"/>
</dbReference>
<sequence length="105" mass="11649">MFIIGYTLLLIGAVFIFLGILGVFRMPDLFNKLQAGTKATTLGFISLAAGMIFIHPEWWGKLLLIGFFVLLTNPISSHNLARSAHSNREEMVIHGEDALSEKEES</sequence>
<gene>
    <name evidence="2" type="ORF">LCGC14_2726720</name>
</gene>
<dbReference type="GO" id="GO:0015385">
    <property type="term" value="F:sodium:proton antiporter activity"/>
    <property type="evidence" value="ECO:0007669"/>
    <property type="project" value="TreeGrafter"/>
</dbReference>